<dbReference type="EMBL" id="BAABIP010000005">
    <property type="protein sequence ID" value="GAA4757880.1"/>
    <property type="molecule type" value="Genomic_DNA"/>
</dbReference>
<organism evidence="1 2">
    <name type="scientific">Flavobacterium hankyongi</name>
    <dbReference type="NCBI Taxonomy" id="1176532"/>
    <lineage>
        <taxon>Bacteria</taxon>
        <taxon>Pseudomonadati</taxon>
        <taxon>Bacteroidota</taxon>
        <taxon>Flavobacteriia</taxon>
        <taxon>Flavobacteriales</taxon>
        <taxon>Flavobacteriaceae</taxon>
        <taxon>Flavobacterium</taxon>
    </lineage>
</organism>
<reference evidence="2" key="1">
    <citation type="journal article" date="2019" name="Int. J. Syst. Evol. Microbiol.">
        <title>The Global Catalogue of Microorganisms (GCM) 10K type strain sequencing project: providing services to taxonomists for standard genome sequencing and annotation.</title>
        <authorList>
            <consortium name="The Broad Institute Genomics Platform"/>
            <consortium name="The Broad Institute Genome Sequencing Center for Infectious Disease"/>
            <person name="Wu L."/>
            <person name="Ma J."/>
        </authorList>
    </citation>
    <scope>NUCLEOTIDE SEQUENCE [LARGE SCALE GENOMIC DNA]</scope>
    <source>
        <strain evidence="2">JCM 18198</strain>
    </source>
</reference>
<comment type="caution">
    <text evidence="1">The sequence shown here is derived from an EMBL/GenBank/DDBJ whole genome shotgun (WGS) entry which is preliminary data.</text>
</comment>
<evidence type="ECO:0000313" key="2">
    <source>
        <dbReference type="Proteomes" id="UP001500141"/>
    </source>
</evidence>
<dbReference type="RefSeq" id="WP_264542702.1">
    <property type="nucleotide sequence ID" value="NZ_BAABIP010000005.1"/>
</dbReference>
<keyword evidence="2" id="KW-1185">Reference proteome</keyword>
<accession>A0ABP8ZIW0</accession>
<proteinExistence type="predicted"/>
<sequence length="58" mass="6978">MIKHNKWNLFRTFQETILEVRNAILKVVTIIKWEANSLFAINQKIYSELEIEFANIRV</sequence>
<dbReference type="Proteomes" id="UP001500141">
    <property type="component" value="Unassembled WGS sequence"/>
</dbReference>
<protein>
    <submittedName>
        <fullName evidence="1">Uncharacterized protein</fullName>
    </submittedName>
</protein>
<gene>
    <name evidence="1" type="ORF">GCM10023230_02230</name>
</gene>
<evidence type="ECO:0000313" key="1">
    <source>
        <dbReference type="EMBL" id="GAA4757880.1"/>
    </source>
</evidence>
<name>A0ABP8ZIW0_9FLAO</name>